<organism evidence="1 2">
    <name type="scientific">candidate division WOR_3 bacterium SM1_77</name>
    <dbReference type="NCBI Taxonomy" id="1703778"/>
    <lineage>
        <taxon>Bacteria</taxon>
        <taxon>Bacteria division WOR-3</taxon>
    </lineage>
</organism>
<dbReference type="InterPro" id="IPR013783">
    <property type="entry name" value="Ig-like_fold"/>
</dbReference>
<gene>
    <name evidence="1" type="ORF">AMJ74_04900</name>
</gene>
<reference evidence="1 2" key="1">
    <citation type="journal article" date="2015" name="Microbiome">
        <title>Genomic resolution of linkages in carbon, nitrogen, and sulfur cycling among widespread estuary sediment bacteria.</title>
        <authorList>
            <person name="Baker B.J."/>
            <person name="Lazar C.S."/>
            <person name="Teske A.P."/>
            <person name="Dick G.J."/>
        </authorList>
    </citation>
    <scope>NUCLEOTIDE SEQUENCE [LARGE SCALE GENOMIC DNA]</scope>
    <source>
        <strain evidence="1">SM1_77</strain>
    </source>
</reference>
<dbReference type="EMBL" id="LJVE01000092">
    <property type="protein sequence ID" value="KPL13641.1"/>
    <property type="molecule type" value="Genomic_DNA"/>
</dbReference>
<evidence type="ECO:0008006" key="3">
    <source>
        <dbReference type="Google" id="ProtNLM"/>
    </source>
</evidence>
<sequence length="424" mass="47565">MLVVVLCILFDTPILITEVMSNVKGSEQTCGDRNEYVEIYNQSVDTVDLSTYFIYDFDPSPPDTICPWFNDSILIRYPSLRINSTLIYPFTYALIMDREYCKPDTSGGNWQPYAIPDSTLILTTDETTICDGLTTTDPLIIYSAVECCTTAFGTPYDSFDYFPSDPGDGISWERIDLALPDSASNWHPSIDTSGCTPGWANSVANTFDLAIDSQSIYFMPAVVTPGENVQIEVIVKNLGLRETNDYDLVIFEDANNDSIINANELIVELAGTWVDALDSVSIIYTYQHPAQGTHYLGFIVEFPGDMDPTNNRVFKTLSVIGEIGELALFPAVFSPNNDGMNDRLQIDYRLPESGGKLTISVFDTRGIRIHDVCRNEPWMFAQGTLYWDGRTAKGQTPIGMYIVYLEYQYHDKVTRAKKMTILAR</sequence>
<dbReference type="AlphaFoldDB" id="A0A0S8JV96"/>
<name>A0A0S8JV96_UNCW3</name>
<proteinExistence type="predicted"/>
<protein>
    <recommendedName>
        <fullName evidence="3">LTD domain-containing protein</fullName>
    </recommendedName>
</protein>
<dbReference type="Gene3D" id="2.60.40.10">
    <property type="entry name" value="Immunoglobulins"/>
    <property type="match status" value="1"/>
</dbReference>
<dbReference type="Proteomes" id="UP000050975">
    <property type="component" value="Unassembled WGS sequence"/>
</dbReference>
<accession>A0A0S8JV96</accession>
<evidence type="ECO:0000313" key="2">
    <source>
        <dbReference type="Proteomes" id="UP000050975"/>
    </source>
</evidence>
<comment type="caution">
    <text evidence="1">The sequence shown here is derived from an EMBL/GenBank/DDBJ whole genome shotgun (WGS) entry which is preliminary data.</text>
</comment>
<dbReference type="Pfam" id="PF13585">
    <property type="entry name" value="CHU_C"/>
    <property type="match status" value="1"/>
</dbReference>
<evidence type="ECO:0000313" key="1">
    <source>
        <dbReference type="EMBL" id="KPL13641.1"/>
    </source>
</evidence>